<proteinExistence type="predicted"/>
<dbReference type="PANTHER" id="PTHR43031">
    <property type="entry name" value="FAD-DEPENDENT OXIDOREDUCTASE"/>
    <property type="match status" value="1"/>
</dbReference>
<dbReference type="Pfam" id="PF03848">
    <property type="entry name" value="TehB"/>
    <property type="match status" value="1"/>
</dbReference>
<dbReference type="STRING" id="1855912.LuPra_01458"/>
<dbReference type="EC" id="2.8.1.1" evidence="2"/>
<dbReference type="PANTHER" id="PTHR43031:SF16">
    <property type="entry name" value="OXIDOREDUCTASE"/>
    <property type="match status" value="1"/>
</dbReference>
<dbReference type="PATRIC" id="fig|1813736.3.peg.1511"/>
<dbReference type="Gene3D" id="3.40.50.150">
    <property type="entry name" value="Vaccinia Virus protein VP39"/>
    <property type="match status" value="1"/>
</dbReference>
<dbReference type="InterPro" id="IPR029063">
    <property type="entry name" value="SAM-dependent_MTases_sf"/>
</dbReference>
<sequence length="284" mass="30555">MSVQLDPSYDIQIRQVAGADAVALVTDGVRVLDVRTPQEFSDLGHIPGAMLLPVQIIASAPAILGDPDTPVLVTCEHAVRSKVATRLLAQAGFTQVYELAHGMALWDGPRAHEPQPMAGPSPWLFECGDLIARTGRALDVACGRGRHALLIASTGLAVTAIDRDAAALARLQTHADRLGLPIQTRVTDLEAGDVDLGEPGYALVLVTRYLHRPLLPHLLLSLAPGGVLIYETFLDKQAEKGHPKNPDFLLKPGELLELVKPLEVLRQFEGELDGNWISAVAARR</sequence>
<evidence type="ECO:0000313" key="2">
    <source>
        <dbReference type="EMBL" id="AMY08264.1"/>
    </source>
</evidence>
<dbReference type="CDD" id="cd02440">
    <property type="entry name" value="AdoMet_MTases"/>
    <property type="match status" value="1"/>
</dbReference>
<dbReference type="SUPFAM" id="SSF53335">
    <property type="entry name" value="S-adenosyl-L-methionine-dependent methyltransferases"/>
    <property type="match status" value="1"/>
</dbReference>
<dbReference type="PROSITE" id="PS50206">
    <property type="entry name" value="RHODANESE_3"/>
    <property type="match status" value="1"/>
</dbReference>
<evidence type="ECO:0000259" key="1">
    <source>
        <dbReference type="PROSITE" id="PS50206"/>
    </source>
</evidence>
<dbReference type="Gene3D" id="3.40.250.10">
    <property type="entry name" value="Rhodanese-like domain"/>
    <property type="match status" value="1"/>
</dbReference>
<dbReference type="InterPro" id="IPR036873">
    <property type="entry name" value="Rhodanese-like_dom_sf"/>
</dbReference>
<evidence type="ECO:0000313" key="3">
    <source>
        <dbReference type="Proteomes" id="UP000076079"/>
    </source>
</evidence>
<dbReference type="Proteomes" id="UP000076079">
    <property type="component" value="Chromosome"/>
</dbReference>
<dbReference type="InterPro" id="IPR001763">
    <property type="entry name" value="Rhodanese-like_dom"/>
</dbReference>
<name>A0A143PKG8_LUTPR</name>
<dbReference type="KEGG" id="abac:LuPra_01458"/>
<organism evidence="2 3">
    <name type="scientific">Luteitalea pratensis</name>
    <dbReference type="NCBI Taxonomy" id="1855912"/>
    <lineage>
        <taxon>Bacteria</taxon>
        <taxon>Pseudomonadati</taxon>
        <taxon>Acidobacteriota</taxon>
        <taxon>Vicinamibacteria</taxon>
        <taxon>Vicinamibacterales</taxon>
        <taxon>Vicinamibacteraceae</taxon>
        <taxon>Luteitalea</taxon>
    </lineage>
</organism>
<dbReference type="Pfam" id="PF00581">
    <property type="entry name" value="Rhodanese"/>
    <property type="match status" value="1"/>
</dbReference>
<keyword evidence="3" id="KW-1185">Reference proteome</keyword>
<dbReference type="OrthoDB" id="9800872at2"/>
<dbReference type="SUPFAM" id="SSF52821">
    <property type="entry name" value="Rhodanese/Cell cycle control phosphatase"/>
    <property type="match status" value="1"/>
</dbReference>
<dbReference type="GO" id="GO:0004792">
    <property type="term" value="F:thiosulfate-cyanide sulfurtransferase activity"/>
    <property type="evidence" value="ECO:0007669"/>
    <property type="project" value="UniProtKB-EC"/>
</dbReference>
<reference evidence="3" key="2">
    <citation type="submission" date="2016-04" db="EMBL/GenBank/DDBJ databases">
        <title>First Complete Genome Sequence of a Subdivision 6 Acidobacterium.</title>
        <authorList>
            <person name="Huang S."/>
            <person name="Vieira S."/>
            <person name="Bunk B."/>
            <person name="Riedel T."/>
            <person name="Sproeer C."/>
            <person name="Overmann J."/>
        </authorList>
    </citation>
    <scope>NUCLEOTIDE SEQUENCE [LARGE SCALE GENOMIC DNA]</scope>
    <source>
        <strain evidence="3">DSM 100886 HEG_-6_39</strain>
    </source>
</reference>
<accession>A0A143PKG8</accession>
<keyword evidence="2" id="KW-0808">Transferase</keyword>
<dbReference type="SMART" id="SM00450">
    <property type="entry name" value="RHOD"/>
    <property type="match status" value="1"/>
</dbReference>
<reference evidence="2 3" key="1">
    <citation type="journal article" date="2016" name="Genome Announc.">
        <title>First Complete Genome Sequence of a Subdivision 6 Acidobacterium Strain.</title>
        <authorList>
            <person name="Huang S."/>
            <person name="Vieira S."/>
            <person name="Bunk B."/>
            <person name="Riedel T."/>
            <person name="Sproer C."/>
            <person name="Overmann J."/>
        </authorList>
    </citation>
    <scope>NUCLEOTIDE SEQUENCE [LARGE SCALE GENOMIC DNA]</scope>
    <source>
        <strain evidence="3">DSM 100886 HEG_-6_39</strain>
    </source>
</reference>
<dbReference type="RefSeq" id="WP_110170123.1">
    <property type="nucleotide sequence ID" value="NZ_CP015136.1"/>
</dbReference>
<gene>
    <name evidence="2" type="primary">glpE</name>
    <name evidence="2" type="ORF">LuPra_01458</name>
</gene>
<feature type="domain" description="Rhodanese" evidence="1">
    <location>
        <begin position="25"/>
        <end position="114"/>
    </location>
</feature>
<dbReference type="InterPro" id="IPR015985">
    <property type="entry name" value="TehB-like_dom"/>
</dbReference>
<protein>
    <submittedName>
        <fullName evidence="2">Thiosulfate sulfurtransferase GlpE</fullName>
        <ecNumber evidence="2">2.8.1.1</ecNumber>
    </submittedName>
</protein>
<dbReference type="AlphaFoldDB" id="A0A143PKG8"/>
<dbReference type="EMBL" id="CP015136">
    <property type="protein sequence ID" value="AMY08264.1"/>
    <property type="molecule type" value="Genomic_DNA"/>
</dbReference>
<dbReference type="InterPro" id="IPR050229">
    <property type="entry name" value="GlpE_sulfurtransferase"/>
</dbReference>
<dbReference type="CDD" id="cd00158">
    <property type="entry name" value="RHOD"/>
    <property type="match status" value="1"/>
</dbReference>